<dbReference type="STRING" id="88036.D8S2E7"/>
<evidence type="ECO:0000313" key="4">
    <source>
        <dbReference type="EMBL" id="EFJ21450.1"/>
    </source>
</evidence>
<dbReference type="Pfam" id="PF00160">
    <property type="entry name" value="Pro_isomerase"/>
    <property type="match status" value="1"/>
</dbReference>
<feature type="transmembrane region" description="Helical" evidence="1">
    <location>
        <begin position="21"/>
        <end position="40"/>
    </location>
</feature>
<dbReference type="SUPFAM" id="SSF50891">
    <property type="entry name" value="Cyclophilin-like"/>
    <property type="match status" value="1"/>
</dbReference>
<evidence type="ECO:0000256" key="1">
    <source>
        <dbReference type="SAM" id="Phobius"/>
    </source>
</evidence>
<dbReference type="InterPro" id="IPR003609">
    <property type="entry name" value="Pan_app"/>
</dbReference>
<keyword evidence="1" id="KW-0472">Membrane</keyword>
<dbReference type="PANTHER" id="PTHR46873:SF1">
    <property type="entry name" value="EXPRESSED PROTEIN"/>
    <property type="match status" value="1"/>
</dbReference>
<dbReference type="Gene3D" id="2.40.100.10">
    <property type="entry name" value="Cyclophilin-like"/>
    <property type="match status" value="1"/>
</dbReference>
<reference evidence="4 5" key="1">
    <citation type="journal article" date="2011" name="Science">
        <title>The Selaginella genome identifies genetic changes associated with the evolution of vascular plants.</title>
        <authorList>
            <person name="Banks J.A."/>
            <person name="Nishiyama T."/>
            <person name="Hasebe M."/>
            <person name="Bowman J.L."/>
            <person name="Gribskov M."/>
            <person name="dePamphilis C."/>
            <person name="Albert V.A."/>
            <person name="Aono N."/>
            <person name="Aoyama T."/>
            <person name="Ambrose B.A."/>
            <person name="Ashton N.W."/>
            <person name="Axtell M.J."/>
            <person name="Barker E."/>
            <person name="Barker M.S."/>
            <person name="Bennetzen J.L."/>
            <person name="Bonawitz N.D."/>
            <person name="Chapple C."/>
            <person name="Cheng C."/>
            <person name="Correa L.G."/>
            <person name="Dacre M."/>
            <person name="DeBarry J."/>
            <person name="Dreyer I."/>
            <person name="Elias M."/>
            <person name="Engstrom E.M."/>
            <person name="Estelle M."/>
            <person name="Feng L."/>
            <person name="Finet C."/>
            <person name="Floyd S.K."/>
            <person name="Frommer W.B."/>
            <person name="Fujita T."/>
            <person name="Gramzow L."/>
            <person name="Gutensohn M."/>
            <person name="Harholt J."/>
            <person name="Hattori M."/>
            <person name="Heyl A."/>
            <person name="Hirai T."/>
            <person name="Hiwatashi Y."/>
            <person name="Ishikawa M."/>
            <person name="Iwata M."/>
            <person name="Karol K.G."/>
            <person name="Koehler B."/>
            <person name="Kolukisaoglu U."/>
            <person name="Kubo M."/>
            <person name="Kurata T."/>
            <person name="Lalonde S."/>
            <person name="Li K."/>
            <person name="Li Y."/>
            <person name="Litt A."/>
            <person name="Lyons E."/>
            <person name="Manning G."/>
            <person name="Maruyama T."/>
            <person name="Michael T.P."/>
            <person name="Mikami K."/>
            <person name="Miyazaki S."/>
            <person name="Morinaga S."/>
            <person name="Murata T."/>
            <person name="Mueller-Roeber B."/>
            <person name="Nelson D.R."/>
            <person name="Obara M."/>
            <person name="Oguri Y."/>
            <person name="Olmstead R.G."/>
            <person name="Onodera N."/>
            <person name="Petersen B.L."/>
            <person name="Pils B."/>
            <person name="Prigge M."/>
            <person name="Rensing S.A."/>
            <person name="Riano-Pachon D.M."/>
            <person name="Roberts A.W."/>
            <person name="Sato Y."/>
            <person name="Scheller H.V."/>
            <person name="Schulz B."/>
            <person name="Schulz C."/>
            <person name="Shakirov E.V."/>
            <person name="Shibagaki N."/>
            <person name="Shinohara N."/>
            <person name="Shippen D.E."/>
            <person name="Soerensen I."/>
            <person name="Sotooka R."/>
            <person name="Sugimoto N."/>
            <person name="Sugita M."/>
            <person name="Sumikawa N."/>
            <person name="Tanurdzic M."/>
            <person name="Theissen G."/>
            <person name="Ulvskov P."/>
            <person name="Wakazuki S."/>
            <person name="Weng J.K."/>
            <person name="Willats W.W."/>
            <person name="Wipf D."/>
            <person name="Wolf P.G."/>
            <person name="Yang L."/>
            <person name="Zimmer A.D."/>
            <person name="Zhu Q."/>
            <person name="Mitros T."/>
            <person name="Hellsten U."/>
            <person name="Loque D."/>
            <person name="Otillar R."/>
            <person name="Salamov A."/>
            <person name="Schmutz J."/>
            <person name="Shapiro H."/>
            <person name="Lindquist E."/>
            <person name="Lucas S."/>
            <person name="Rokhsar D."/>
            <person name="Grigoriev I.V."/>
        </authorList>
    </citation>
    <scope>NUCLEOTIDE SEQUENCE [LARGE SCALE GENOMIC DNA]</scope>
</reference>
<dbReference type="FunCoup" id="D8S2E7">
    <property type="interactions" value="593"/>
</dbReference>
<dbReference type="FunFam" id="2.40.100.10:FF:000086">
    <property type="entry name" value="Predicted protein"/>
    <property type="match status" value="1"/>
</dbReference>
<keyword evidence="1" id="KW-1133">Transmembrane helix</keyword>
<name>D8S2E7_SELML</name>
<dbReference type="InParanoid" id="D8S2E7"/>
<dbReference type="eggNOG" id="ENOG502QQWW">
    <property type="taxonomic scope" value="Eukaryota"/>
</dbReference>
<dbReference type="PANTHER" id="PTHR46873">
    <property type="entry name" value="EXPRESSED PROTEIN"/>
    <property type="match status" value="1"/>
</dbReference>
<dbReference type="InterPro" id="IPR029000">
    <property type="entry name" value="Cyclophilin-like_dom_sf"/>
</dbReference>
<dbReference type="HOGENOM" id="CLU_853680_0_0_1"/>
<organism evidence="5">
    <name type="scientific">Selaginella moellendorffii</name>
    <name type="common">Spikemoss</name>
    <dbReference type="NCBI Taxonomy" id="88036"/>
    <lineage>
        <taxon>Eukaryota</taxon>
        <taxon>Viridiplantae</taxon>
        <taxon>Streptophyta</taxon>
        <taxon>Embryophyta</taxon>
        <taxon>Tracheophyta</taxon>
        <taxon>Lycopodiopsida</taxon>
        <taxon>Selaginellales</taxon>
        <taxon>Selaginellaceae</taxon>
        <taxon>Selaginella</taxon>
    </lineage>
</organism>
<dbReference type="Proteomes" id="UP000001514">
    <property type="component" value="Unassembled WGS sequence"/>
</dbReference>
<evidence type="ECO:0000259" key="3">
    <source>
        <dbReference type="Pfam" id="PF14295"/>
    </source>
</evidence>
<dbReference type="Pfam" id="PF14295">
    <property type="entry name" value="PAN_4"/>
    <property type="match status" value="1"/>
</dbReference>
<dbReference type="InterPro" id="IPR002130">
    <property type="entry name" value="Cyclophilin-type_PPIase_dom"/>
</dbReference>
<dbReference type="Gramene" id="EFJ21450">
    <property type="protein sequence ID" value="EFJ21450"/>
    <property type="gene ID" value="SELMODRAFT_152010"/>
</dbReference>
<dbReference type="OrthoDB" id="532384at2759"/>
<keyword evidence="5" id="KW-1185">Reference proteome</keyword>
<sequence length="334" mass="36324">MAPPALRLPRHSSGDDSKCRPALLLIAVSACAAIATYFALSPLFQPDQGAISSDSSDGRSARHLVAIREEKAACCRGIEHQELWGSVVQWGTSNKVNSSTACCQACKAAQCNSWVYCGDRVKCGPNFGECWLKNQEDPLSPDVQDSSKDVYWTSGLVYAKNVGLVQLETEYGAIRLQLLPDCAPLSVAFVIELLKLRHCAGCNIYRAETRGNSWDEEGNPTAKNLRGPPHAILQGTLEAEGLGFKELPREACPMIRRGMVGWIEGGPDFFISLANHDDWYPKHTVFANVLPDDLPLVEKLASLPTSKTIWSGIDVAVLKKPISLKLTRASVASS</sequence>
<dbReference type="KEGG" id="smo:SELMODRAFT_152010"/>
<dbReference type="GO" id="GO:0003755">
    <property type="term" value="F:peptidyl-prolyl cis-trans isomerase activity"/>
    <property type="evidence" value="ECO:0007669"/>
    <property type="project" value="InterPro"/>
</dbReference>
<feature type="domain" description="Apple" evidence="3">
    <location>
        <begin position="82"/>
        <end position="133"/>
    </location>
</feature>
<evidence type="ECO:0000259" key="2">
    <source>
        <dbReference type="Pfam" id="PF00160"/>
    </source>
</evidence>
<gene>
    <name evidence="4" type="ORF">SELMODRAFT_152010</name>
</gene>
<evidence type="ECO:0000313" key="5">
    <source>
        <dbReference type="Proteomes" id="UP000001514"/>
    </source>
</evidence>
<feature type="domain" description="PPIase cyclophilin-type" evidence="2">
    <location>
        <begin position="165"/>
        <end position="308"/>
    </location>
</feature>
<proteinExistence type="predicted"/>
<dbReference type="AlphaFoldDB" id="D8S2E7"/>
<dbReference type="OMA" id="ESPGECC"/>
<dbReference type="Gene3D" id="3.50.4.10">
    <property type="entry name" value="Hepatocyte Growth Factor"/>
    <property type="match status" value="1"/>
</dbReference>
<accession>D8S2E7</accession>
<dbReference type="EMBL" id="GL377599">
    <property type="protein sequence ID" value="EFJ21450.1"/>
    <property type="molecule type" value="Genomic_DNA"/>
</dbReference>
<keyword evidence="1" id="KW-0812">Transmembrane</keyword>
<protein>
    <submittedName>
        <fullName evidence="4">Uncharacterized protein</fullName>
    </submittedName>
</protein>
<dbReference type="PROSITE" id="PS51257">
    <property type="entry name" value="PROKAR_LIPOPROTEIN"/>
    <property type="match status" value="1"/>
</dbReference>